<keyword evidence="2" id="KW-0547">Nucleotide-binding</keyword>
<dbReference type="InterPro" id="IPR035649">
    <property type="entry name" value="EFG_V"/>
</dbReference>
<evidence type="ECO:0000256" key="4">
    <source>
        <dbReference type="ARBA" id="ARBA00022917"/>
    </source>
</evidence>
<dbReference type="Pfam" id="PF00009">
    <property type="entry name" value="GTP_EFTU"/>
    <property type="match status" value="1"/>
</dbReference>
<dbReference type="GO" id="GO:0003924">
    <property type="term" value="F:GTPase activity"/>
    <property type="evidence" value="ECO:0007669"/>
    <property type="project" value="InterPro"/>
</dbReference>
<feature type="domain" description="Tr-type G" evidence="7">
    <location>
        <begin position="7"/>
        <end position="263"/>
    </location>
</feature>
<dbReference type="FunFam" id="3.30.230.10:FF:000003">
    <property type="entry name" value="Elongation factor G"/>
    <property type="match status" value="1"/>
</dbReference>
<comment type="caution">
    <text evidence="8">The sequence shown here is derived from an EMBL/GenBank/DDBJ whole genome shotgun (WGS) entry which is preliminary data.</text>
</comment>
<evidence type="ECO:0000313" key="8">
    <source>
        <dbReference type="EMBL" id="KEI70087.1"/>
    </source>
</evidence>
<dbReference type="Gene3D" id="3.30.230.10">
    <property type="match status" value="1"/>
</dbReference>
<dbReference type="AlphaFoldDB" id="A0A081K7G1"/>
<dbReference type="InterPro" id="IPR041095">
    <property type="entry name" value="EFG_II"/>
</dbReference>
<dbReference type="Pfam" id="PF03764">
    <property type="entry name" value="EFG_IV"/>
    <property type="match status" value="1"/>
</dbReference>
<evidence type="ECO:0000313" key="9">
    <source>
        <dbReference type="Proteomes" id="UP000027997"/>
    </source>
</evidence>
<dbReference type="SUPFAM" id="SSF50447">
    <property type="entry name" value="Translation proteins"/>
    <property type="match status" value="1"/>
</dbReference>
<dbReference type="STRING" id="305900.GV64_04400"/>
<dbReference type="PANTHER" id="PTHR43261:SF6">
    <property type="entry name" value="ELONGATION FACTOR G-LIKE PROTEIN"/>
    <property type="match status" value="1"/>
</dbReference>
<dbReference type="InterPro" id="IPR027417">
    <property type="entry name" value="P-loop_NTPase"/>
</dbReference>
<dbReference type="Pfam" id="PF00679">
    <property type="entry name" value="EFG_C"/>
    <property type="match status" value="1"/>
</dbReference>
<dbReference type="Proteomes" id="UP000027997">
    <property type="component" value="Unassembled WGS sequence"/>
</dbReference>
<dbReference type="SUPFAM" id="SSF54980">
    <property type="entry name" value="EF-G C-terminal domain-like"/>
    <property type="match status" value="2"/>
</dbReference>
<dbReference type="PROSITE" id="PS51722">
    <property type="entry name" value="G_TR_2"/>
    <property type="match status" value="1"/>
</dbReference>
<evidence type="ECO:0000256" key="6">
    <source>
        <dbReference type="ARBA" id="ARBA00024731"/>
    </source>
</evidence>
<dbReference type="InterPro" id="IPR009000">
    <property type="entry name" value="Transl_B-barrel_sf"/>
</dbReference>
<dbReference type="GO" id="GO:0003746">
    <property type="term" value="F:translation elongation factor activity"/>
    <property type="evidence" value="ECO:0007669"/>
    <property type="project" value="UniProtKB-KW"/>
</dbReference>
<dbReference type="InterPro" id="IPR005517">
    <property type="entry name" value="Transl_elong_EFG/EF2_IV"/>
</dbReference>
<dbReference type="InterPro" id="IPR014721">
    <property type="entry name" value="Ribsml_uS5_D2-typ_fold_subgr"/>
</dbReference>
<dbReference type="Gene3D" id="3.30.70.870">
    <property type="entry name" value="Elongation Factor G (Translational Gtpase), domain 3"/>
    <property type="match status" value="1"/>
</dbReference>
<dbReference type="SUPFAM" id="SSF52540">
    <property type="entry name" value="P-loop containing nucleoside triphosphate hydrolases"/>
    <property type="match status" value="1"/>
</dbReference>
<keyword evidence="4" id="KW-0648">Protein biosynthesis</keyword>
<dbReference type="CDD" id="cd01434">
    <property type="entry name" value="EFG_mtEFG1_IV"/>
    <property type="match status" value="1"/>
</dbReference>
<protein>
    <recommendedName>
        <fullName evidence="1">Elongation factor G</fullName>
    </recommendedName>
</protein>
<comment type="function">
    <text evidence="6">Catalyzes the GTP-dependent ribosomal translocation step during translation elongation. During this step, the ribosome changes from the pre-translocational (PRE) to the post-translocational (POST) state as the newly formed A-site-bound peptidyl-tRNA and P-site-bound deacylated tRNA move to the P and E sites, respectively. Catalyzes the coordinated movement of the two tRNA molecules, the mRNA and conformational changes in the ribosome.</text>
</comment>
<gene>
    <name evidence="8" type="primary">fusA</name>
    <name evidence="8" type="ORF">GV64_04400</name>
</gene>
<organism evidence="8 9">
    <name type="scientific">Endozoicomonas elysicola</name>
    <dbReference type="NCBI Taxonomy" id="305900"/>
    <lineage>
        <taxon>Bacteria</taxon>
        <taxon>Pseudomonadati</taxon>
        <taxon>Pseudomonadota</taxon>
        <taxon>Gammaproteobacteria</taxon>
        <taxon>Oceanospirillales</taxon>
        <taxon>Endozoicomonadaceae</taxon>
        <taxon>Endozoicomonas</taxon>
    </lineage>
</organism>
<reference evidence="8 9" key="1">
    <citation type="submission" date="2014-06" db="EMBL/GenBank/DDBJ databases">
        <title>Whole Genome Sequences of Three Symbiotic Endozoicomonas Bacteria.</title>
        <authorList>
            <person name="Neave M.J."/>
            <person name="Apprill A."/>
            <person name="Voolstra C.R."/>
        </authorList>
    </citation>
    <scope>NUCLEOTIDE SEQUENCE [LARGE SCALE GENOMIC DNA]</scope>
    <source>
        <strain evidence="8 9">DSM 22380</strain>
    </source>
</reference>
<dbReference type="SUPFAM" id="SSF54211">
    <property type="entry name" value="Ribosomal protein S5 domain 2-like"/>
    <property type="match status" value="1"/>
</dbReference>
<evidence type="ECO:0000256" key="2">
    <source>
        <dbReference type="ARBA" id="ARBA00022741"/>
    </source>
</evidence>
<dbReference type="Pfam" id="PF22042">
    <property type="entry name" value="EF-G_D2"/>
    <property type="match status" value="1"/>
</dbReference>
<dbReference type="SMART" id="SM00838">
    <property type="entry name" value="EFG_C"/>
    <property type="match status" value="1"/>
</dbReference>
<keyword evidence="9" id="KW-1185">Reference proteome</keyword>
<dbReference type="InterPro" id="IPR000640">
    <property type="entry name" value="EFG_V-like"/>
</dbReference>
<evidence type="ECO:0000256" key="1">
    <source>
        <dbReference type="ARBA" id="ARBA00017872"/>
    </source>
</evidence>
<dbReference type="EMBL" id="JOJP01000001">
    <property type="protein sequence ID" value="KEI70087.1"/>
    <property type="molecule type" value="Genomic_DNA"/>
</dbReference>
<dbReference type="Gene3D" id="2.40.30.10">
    <property type="entry name" value="Translation factors"/>
    <property type="match status" value="1"/>
</dbReference>
<evidence type="ECO:0000256" key="3">
    <source>
        <dbReference type="ARBA" id="ARBA00022768"/>
    </source>
</evidence>
<dbReference type="NCBIfam" id="NF009381">
    <property type="entry name" value="PRK12740.1-5"/>
    <property type="match status" value="1"/>
</dbReference>
<dbReference type="InterPro" id="IPR047872">
    <property type="entry name" value="EFG_IV"/>
</dbReference>
<dbReference type="CDD" id="cd03713">
    <property type="entry name" value="EFG_mtEFG_C"/>
    <property type="match status" value="1"/>
</dbReference>
<evidence type="ECO:0000256" key="5">
    <source>
        <dbReference type="ARBA" id="ARBA00023134"/>
    </source>
</evidence>
<dbReference type="SMART" id="SM00889">
    <property type="entry name" value="EFG_IV"/>
    <property type="match status" value="1"/>
</dbReference>
<dbReference type="Pfam" id="PF14492">
    <property type="entry name" value="EFG_III"/>
    <property type="match status" value="1"/>
</dbReference>
<dbReference type="GO" id="GO:0097216">
    <property type="term" value="F:guanosine tetraphosphate binding"/>
    <property type="evidence" value="ECO:0007669"/>
    <property type="project" value="UniProtKB-ARBA"/>
</dbReference>
<dbReference type="Gene3D" id="3.30.70.240">
    <property type="match status" value="1"/>
</dbReference>
<dbReference type="InterPro" id="IPR020568">
    <property type="entry name" value="Ribosomal_Su5_D2-typ_SF"/>
</dbReference>
<keyword evidence="5" id="KW-0342">GTP-binding</keyword>
<dbReference type="FunFam" id="3.30.70.240:FF:000001">
    <property type="entry name" value="Elongation factor G"/>
    <property type="match status" value="1"/>
</dbReference>
<name>A0A081K7G1_9GAMM</name>
<dbReference type="Gene3D" id="3.40.50.300">
    <property type="entry name" value="P-loop containing nucleotide triphosphate hydrolases"/>
    <property type="match status" value="1"/>
</dbReference>
<keyword evidence="3 8" id="KW-0251">Elongation factor</keyword>
<dbReference type="GO" id="GO:0032790">
    <property type="term" value="P:ribosome disassembly"/>
    <property type="evidence" value="ECO:0007669"/>
    <property type="project" value="TreeGrafter"/>
</dbReference>
<dbReference type="InterPro" id="IPR035647">
    <property type="entry name" value="EFG_III/V"/>
</dbReference>
<evidence type="ECO:0000259" key="7">
    <source>
        <dbReference type="PROSITE" id="PS51722"/>
    </source>
</evidence>
<dbReference type="eggNOG" id="COG0480">
    <property type="taxonomic scope" value="Bacteria"/>
</dbReference>
<dbReference type="InterPro" id="IPR053905">
    <property type="entry name" value="EF-G-like_DII"/>
</dbReference>
<dbReference type="GO" id="GO:0005525">
    <property type="term" value="F:GTP binding"/>
    <property type="evidence" value="ECO:0007669"/>
    <property type="project" value="UniProtKB-KW"/>
</dbReference>
<proteinExistence type="predicted"/>
<sequence length="681" mass="74264">MAELHNDPIRNIALLGHSGSGKSTLIEALLIQAGAIPDQEGQGRRITDCTPLEQQAGHSLETSLFHLHHQNTHVNLIDTPGTPELFGRAMSILPAVESVAMVINAQLGVEPVSRKSFDLMQSRKKCGLIIVNHCDAGDAKAEGILETLQDRFGPHCLPINLPSSDHSRVVDCYFQPDYAAEVAFSSVNEAHDRLVEQVIEVDDDLMDLYLEQGQSIEPPQLHDPFEQCLRDGHLLPVCFVSARTGAGVDQLLRIICELMPTPEEGNAPLFMKKEGSKMGEPGVAVSVTADPEAHTIAHVFKVVTDPFIGRMGIFRIHQGTVKTGSQLYIGDGRKAFRVNHLLKLQGDQSLEVGSAGPGDICAVAKVDNIHFDEVLHDSHDEDHFYLKPLAFPEPMSSLAIDTTRHGDEQKLSDALHRMMLEDPSLVVEHRESRNETVISGLGSVHLQIVLEKMQAVYNLEVSTRLPMIPYRETILKPSEGHHRHKKQSGGSGQFGEVFLRIEPLPRGAGFEFASEVVGGVIPSQYIPAVEKGVREVMNAGAIAGCPMQDIRVVVYDGKHHSVDSKEIAFIAAGKKAFLDAISRAEAVLLEPYMALKVTAPVWSVGDITGHLSADRGMITGSESREGDEVCIEAEAPLASVIEYSNALKSMTSGEGEFSMTFSRYEQVPGSIQKALVAEARQ</sequence>
<dbReference type="NCBIfam" id="NF009891">
    <property type="entry name" value="PRK13351.1-1"/>
    <property type="match status" value="1"/>
</dbReference>
<accession>A0A081K7G1</accession>
<dbReference type="InterPro" id="IPR000795">
    <property type="entry name" value="T_Tr_GTP-bd_dom"/>
</dbReference>
<dbReference type="PANTHER" id="PTHR43261">
    <property type="entry name" value="TRANSLATION ELONGATION FACTOR G-RELATED"/>
    <property type="match status" value="1"/>
</dbReference>